<dbReference type="SUPFAM" id="SSF48208">
    <property type="entry name" value="Six-hairpin glycosidases"/>
    <property type="match status" value="1"/>
</dbReference>
<protein>
    <submittedName>
        <fullName evidence="6">Glycosyl hydrolase family 63 C-terminal domain-containing protein</fullName>
    </submittedName>
</protein>
<sequence length="565" mass="61669">MPAHSSSSPITPASARGASPAAAPPETPTGRAADHPTVGSAGPNRPLADPAGSGEVPAIDVPRPAGPADPVDVMPTTVEVAGSRAGTTVPAAPSASATPPAPPVPSPAGEIPLPADLAALRETAVGVLRANDLGDITRPSPTLYPHQWLWDSCFIAIGLRHLDPARAAAELLSLLRGQWPGGMIPHVIFAETTDYYHAGPQRWRCDRVCTTAGGVQSTGVTQPPMIAEAAVRVGEAMTRDERVDFYRRLAPGLIRFHEWLYRERDPDDSGLVALVHSWESGMDNTPTWMEMTKPVAPRTVRALRRINGDDALDALRRDSKEVPPDERLTSADLFTLYRIVRELRRSRYDFRTIRDTFVPLVQDVAFNAILIRANEHLVTIADEAGIPIPRWLSRSMRRSRAAMSELWSDGLYFSRDFRTGELLHHPTIASFLPLYAGVVPDDQVDGLVKTLLSPRYWARYGIASVPTDDPAFLPRCYWQGPVWVNMNWLIADGLDRYGRREAADAIRANTVEVIRASGSMFEYYSPLDGSGAGSNRFSWTSALLIDILATHPQVALTRADNTTNP</sequence>
<proteinExistence type="inferred from homology"/>
<evidence type="ECO:0000313" key="7">
    <source>
        <dbReference type="Proteomes" id="UP000198802"/>
    </source>
</evidence>
<dbReference type="GO" id="GO:0009311">
    <property type="term" value="P:oligosaccharide metabolic process"/>
    <property type="evidence" value="ECO:0007669"/>
    <property type="project" value="InterPro"/>
</dbReference>
<dbReference type="AlphaFoldDB" id="A0A0S4QMB9"/>
<dbReference type="Proteomes" id="UP000198802">
    <property type="component" value="Unassembled WGS sequence"/>
</dbReference>
<evidence type="ECO:0000313" key="6">
    <source>
        <dbReference type="EMBL" id="CUU55594.1"/>
    </source>
</evidence>
<dbReference type="PANTHER" id="PTHR10412">
    <property type="entry name" value="MANNOSYL-OLIGOSACCHARIDE GLUCOSIDASE"/>
    <property type="match status" value="1"/>
</dbReference>
<evidence type="ECO:0000259" key="5">
    <source>
        <dbReference type="Pfam" id="PF22422"/>
    </source>
</evidence>
<gene>
    <name evidence="6" type="ORF">Ga0074812_105246</name>
</gene>
<dbReference type="PANTHER" id="PTHR10412:SF11">
    <property type="entry name" value="MANNOSYL-OLIGOSACCHARIDE GLUCOSIDASE"/>
    <property type="match status" value="1"/>
</dbReference>
<dbReference type="InterPro" id="IPR004888">
    <property type="entry name" value="Glycoside_hydrolase_63"/>
</dbReference>
<dbReference type="Pfam" id="PF22422">
    <property type="entry name" value="MGH1-like_GH"/>
    <property type="match status" value="1"/>
</dbReference>
<dbReference type="GO" id="GO:0004573">
    <property type="term" value="F:Glc3Man9GlcNAc2 oligosaccharide glucosidase activity"/>
    <property type="evidence" value="ECO:0007669"/>
    <property type="project" value="InterPro"/>
</dbReference>
<reference evidence="7" key="1">
    <citation type="submission" date="2015-11" db="EMBL/GenBank/DDBJ databases">
        <authorList>
            <person name="Varghese N."/>
        </authorList>
    </citation>
    <scope>NUCLEOTIDE SEQUENCE [LARGE SCALE GENOMIC DNA]</scope>
    <source>
        <strain evidence="7">DSM 45899</strain>
    </source>
</reference>
<dbReference type="RefSeq" id="WP_242666170.1">
    <property type="nucleotide sequence ID" value="NZ_FAOZ01000005.1"/>
</dbReference>
<accession>A0A0S4QMB9</accession>
<dbReference type="GO" id="GO:0006487">
    <property type="term" value="P:protein N-linked glycosylation"/>
    <property type="evidence" value="ECO:0007669"/>
    <property type="project" value="TreeGrafter"/>
</dbReference>
<dbReference type="InterPro" id="IPR008928">
    <property type="entry name" value="6-hairpin_glycosidase_sf"/>
</dbReference>
<keyword evidence="3" id="KW-0326">Glycosidase</keyword>
<feature type="compositionally biased region" description="Polar residues" evidence="4">
    <location>
        <begin position="1"/>
        <end position="11"/>
    </location>
</feature>
<dbReference type="EMBL" id="FAOZ01000005">
    <property type="protein sequence ID" value="CUU55594.1"/>
    <property type="molecule type" value="Genomic_DNA"/>
</dbReference>
<dbReference type="InterPro" id="IPR012341">
    <property type="entry name" value="6hp_glycosidase-like_sf"/>
</dbReference>
<evidence type="ECO:0000256" key="2">
    <source>
        <dbReference type="ARBA" id="ARBA00022801"/>
    </source>
</evidence>
<keyword evidence="7" id="KW-1185">Reference proteome</keyword>
<feature type="domain" description="Mannosylglycerate hydrolase MGH1-like glycoside hydrolase" evidence="5">
    <location>
        <begin position="144"/>
        <end position="540"/>
    </location>
</feature>
<evidence type="ECO:0000256" key="3">
    <source>
        <dbReference type="ARBA" id="ARBA00023295"/>
    </source>
</evidence>
<comment type="similarity">
    <text evidence="1">Belongs to the glycosyl hydrolase 63 family.</text>
</comment>
<dbReference type="Gene3D" id="1.50.10.10">
    <property type="match status" value="1"/>
</dbReference>
<organism evidence="6 7">
    <name type="scientific">Parafrankia irregularis</name>
    <dbReference type="NCBI Taxonomy" id="795642"/>
    <lineage>
        <taxon>Bacteria</taxon>
        <taxon>Bacillati</taxon>
        <taxon>Actinomycetota</taxon>
        <taxon>Actinomycetes</taxon>
        <taxon>Frankiales</taxon>
        <taxon>Frankiaceae</taxon>
        <taxon>Parafrankia</taxon>
    </lineage>
</organism>
<name>A0A0S4QMB9_9ACTN</name>
<keyword evidence="2 6" id="KW-0378">Hydrolase</keyword>
<feature type="compositionally biased region" description="Low complexity" evidence="4">
    <location>
        <begin position="12"/>
        <end position="21"/>
    </location>
</feature>
<evidence type="ECO:0000256" key="4">
    <source>
        <dbReference type="SAM" id="MobiDB-lite"/>
    </source>
</evidence>
<feature type="region of interest" description="Disordered" evidence="4">
    <location>
        <begin position="86"/>
        <end position="105"/>
    </location>
</feature>
<evidence type="ECO:0000256" key="1">
    <source>
        <dbReference type="ARBA" id="ARBA00010833"/>
    </source>
</evidence>
<feature type="region of interest" description="Disordered" evidence="4">
    <location>
        <begin position="1"/>
        <end position="73"/>
    </location>
</feature>
<feature type="compositionally biased region" description="Low complexity" evidence="4">
    <location>
        <begin position="86"/>
        <end position="98"/>
    </location>
</feature>
<dbReference type="InterPro" id="IPR054491">
    <property type="entry name" value="MGH1-like_GH"/>
</dbReference>